<dbReference type="RefSeq" id="XP_008180637.2">
    <property type="nucleotide sequence ID" value="XM_008182415.2"/>
</dbReference>
<keyword evidence="2" id="KW-1185">Reference proteome</keyword>
<reference evidence="2" key="1">
    <citation type="submission" date="2010-06" db="EMBL/GenBank/DDBJ databases">
        <authorList>
            <person name="Jiang H."/>
            <person name="Abraham K."/>
            <person name="Ali S."/>
            <person name="Alsbrooks S.L."/>
            <person name="Anim B.N."/>
            <person name="Anosike U.S."/>
            <person name="Attaway T."/>
            <person name="Bandaranaike D.P."/>
            <person name="Battles P.K."/>
            <person name="Bell S.N."/>
            <person name="Bell A.V."/>
            <person name="Beltran B."/>
            <person name="Bickham C."/>
            <person name="Bustamante Y."/>
            <person name="Caleb T."/>
            <person name="Canada A."/>
            <person name="Cardenas V."/>
            <person name="Carter K."/>
            <person name="Chacko J."/>
            <person name="Chandrabose M.N."/>
            <person name="Chavez D."/>
            <person name="Chavez A."/>
            <person name="Chen L."/>
            <person name="Chu H.-S."/>
            <person name="Claassen K.J."/>
            <person name="Cockrell R."/>
            <person name="Collins M."/>
            <person name="Cooper J.A."/>
            <person name="Cree A."/>
            <person name="Curry S.M."/>
            <person name="Da Y."/>
            <person name="Dao M.D."/>
            <person name="Das B."/>
            <person name="Davila M.-L."/>
            <person name="Davy-Carroll L."/>
            <person name="Denson S."/>
            <person name="Dinh H."/>
            <person name="Ebong V.E."/>
            <person name="Edwards J.R."/>
            <person name="Egan A."/>
            <person name="El-Daye J."/>
            <person name="Escobedo L."/>
            <person name="Fernandez S."/>
            <person name="Fernando P.R."/>
            <person name="Flagg N."/>
            <person name="Forbes L.D."/>
            <person name="Fowler R.G."/>
            <person name="Fu Q."/>
            <person name="Gabisi R.A."/>
            <person name="Ganer J."/>
            <person name="Garbino Pronczuk A."/>
            <person name="Garcia R.M."/>
            <person name="Garner T."/>
            <person name="Garrett T.E."/>
            <person name="Gonzalez D.A."/>
            <person name="Hamid H."/>
            <person name="Hawkins E.S."/>
            <person name="Hirani K."/>
            <person name="Hogues M.E."/>
            <person name="Hollins B."/>
            <person name="Hsiao C.-H."/>
            <person name="Jabil R."/>
            <person name="James M.L."/>
            <person name="Jhangiani S.N."/>
            <person name="Johnson B."/>
            <person name="Johnson Q."/>
            <person name="Joshi V."/>
            <person name="Kalu J.B."/>
            <person name="Kam C."/>
            <person name="Kashfia A."/>
            <person name="Keebler J."/>
            <person name="Kisamo H."/>
            <person name="Kovar C.L."/>
            <person name="Lago L.A."/>
            <person name="Lai C.-Y."/>
            <person name="Laidlaw J."/>
            <person name="Lara F."/>
            <person name="Le T.-K."/>
            <person name="Lee S.L."/>
            <person name="Legall F.H."/>
            <person name="Lemon S.J."/>
            <person name="Lewis L.R."/>
            <person name="Li B."/>
            <person name="Liu Y."/>
            <person name="Liu Y.-S."/>
            <person name="Lopez J."/>
            <person name="Lozado R.J."/>
            <person name="Lu J."/>
            <person name="Madu R.C."/>
            <person name="Maheshwari M."/>
            <person name="Maheshwari R."/>
            <person name="Malloy K."/>
            <person name="Martinez E."/>
            <person name="Mathew T."/>
            <person name="Mercado I.C."/>
            <person name="Mercado C."/>
            <person name="Meyer B."/>
            <person name="Montgomery K."/>
            <person name="Morgan M.B."/>
            <person name="Munidasa M."/>
            <person name="Nazareth L.V."/>
            <person name="Nelson J."/>
            <person name="Ng B.M."/>
            <person name="Nguyen N.B."/>
            <person name="Nguyen P.Q."/>
            <person name="Nguyen T."/>
            <person name="Obregon M."/>
            <person name="Okwuonu G.O."/>
            <person name="Onwere C.G."/>
            <person name="Orozco G."/>
            <person name="Parra A."/>
            <person name="Patel S."/>
            <person name="Patil S."/>
            <person name="Perez A."/>
            <person name="Perez Y."/>
            <person name="Pham C."/>
            <person name="Primus E.L."/>
            <person name="Pu L.-L."/>
            <person name="Puazo M."/>
            <person name="Qin X."/>
            <person name="Quiroz J.B."/>
            <person name="Reese J."/>
            <person name="Richards S."/>
            <person name="Rives C.M."/>
            <person name="Robberts R."/>
            <person name="Ruiz S.J."/>
            <person name="Ruiz M.J."/>
            <person name="Santibanez J."/>
            <person name="Schneider B.W."/>
            <person name="Sisson I."/>
            <person name="Smith M."/>
            <person name="Sodergren E."/>
            <person name="Song X.-Z."/>
            <person name="Song B.B."/>
            <person name="Summersgill H."/>
            <person name="Thelus R."/>
            <person name="Thornton R.D."/>
            <person name="Trejos Z.Y."/>
            <person name="Usmani K."/>
            <person name="Vattathil S."/>
            <person name="Villasana D."/>
            <person name="Walker D.L."/>
            <person name="Wang S."/>
            <person name="Wang K."/>
            <person name="White C.S."/>
            <person name="Williams A.C."/>
            <person name="Williamson J."/>
            <person name="Wilson K."/>
            <person name="Woghiren I.O."/>
            <person name="Woodworth J.R."/>
            <person name="Worley K.C."/>
            <person name="Wright R.A."/>
            <person name="Wu W."/>
            <person name="Young L."/>
            <person name="Zhang L."/>
            <person name="Zhang J."/>
            <person name="Zhu Y."/>
            <person name="Muzny D.M."/>
            <person name="Weinstock G."/>
            <person name="Gibbs R.A."/>
        </authorList>
    </citation>
    <scope>NUCLEOTIDE SEQUENCE [LARGE SCALE GENOMIC DNA]</scope>
    <source>
        <strain evidence="2">LSR1</strain>
    </source>
</reference>
<name>A0A8R2AZG4_ACYPI</name>
<dbReference type="OrthoDB" id="8192078at2759"/>
<sequence>MTCKEELYYFKEFPSIRDGQGYQLVNHITAAFILIPRIFPSLTVSILYNVGGTRKRKKESWRPSNEEISEDFIVILKNVAQLKEIINIKTTKATSFGLTVQPYVALLCSDPQNELIVTASTFNCIKSFKKHVKGHDNNLNEQTILNLKNLQTPAIEHAIIGHETDRLNININNSQPTNNNITTNYESFVYNKALVLLSKWYNKSGVPRNKIQTIIDDFTSFLNDFLPQLHNNVIVKLQSNDKSTFEIDAMFNIIANPFKNFNTEHQRFKALEELGVFSRPKPVHLGYRLNDKLKNGRTIAVSTPINAYSAPLPILLRKFFEMPNVLNMMITYTEELLKNECIISNLIQNKKQVGNQNLFKHLISEINFLEESGINVFVNNQQYQIYFSLALIVGDNLGLHSILGFTECFVSNYPCRFCHSSKEECHAQISQNNENLRNIDNYNDDVNTKNVALTGIVESCIWNNVNSFHVVYNYSVDLMHDLLEGVCNYDMSSIIRNFILEFKYFSLEALNNRIQFFDYGPSEIKNRPPLINEHSLKSNNPTICKMSASEMWCFVRCFGLMIGDLVPIESEFWKLYILLKKILDLTTTRSIGLESSNTYLKC</sequence>
<proteinExistence type="predicted"/>
<protein>
    <submittedName>
        <fullName evidence="1">Uncharacterized protein</fullName>
    </submittedName>
</protein>
<dbReference type="KEGG" id="api:103308656"/>
<organism evidence="1 2">
    <name type="scientific">Acyrthosiphon pisum</name>
    <name type="common">Pea aphid</name>
    <dbReference type="NCBI Taxonomy" id="7029"/>
    <lineage>
        <taxon>Eukaryota</taxon>
        <taxon>Metazoa</taxon>
        <taxon>Ecdysozoa</taxon>
        <taxon>Arthropoda</taxon>
        <taxon>Hexapoda</taxon>
        <taxon>Insecta</taxon>
        <taxon>Pterygota</taxon>
        <taxon>Neoptera</taxon>
        <taxon>Paraneoptera</taxon>
        <taxon>Hemiptera</taxon>
        <taxon>Sternorrhyncha</taxon>
        <taxon>Aphidomorpha</taxon>
        <taxon>Aphidoidea</taxon>
        <taxon>Aphididae</taxon>
        <taxon>Macrosiphini</taxon>
        <taxon>Acyrthosiphon</taxon>
    </lineage>
</organism>
<dbReference type="EnsemblMetazoa" id="XM_008182415.2">
    <property type="protein sequence ID" value="XP_008180637.2"/>
    <property type="gene ID" value="LOC103308656"/>
</dbReference>
<evidence type="ECO:0000313" key="2">
    <source>
        <dbReference type="Proteomes" id="UP000007819"/>
    </source>
</evidence>
<accession>A0A8R2AZG4</accession>
<dbReference type="Proteomes" id="UP000007819">
    <property type="component" value="Chromosome A2"/>
</dbReference>
<dbReference type="GeneID" id="103308656"/>
<reference evidence="1" key="2">
    <citation type="submission" date="2022-06" db="UniProtKB">
        <authorList>
            <consortium name="EnsemblMetazoa"/>
        </authorList>
    </citation>
    <scope>IDENTIFICATION</scope>
</reference>
<dbReference type="AlphaFoldDB" id="A0A8R2AZG4"/>
<evidence type="ECO:0000313" key="1">
    <source>
        <dbReference type="EnsemblMetazoa" id="XP_008180637.2"/>
    </source>
</evidence>